<organism evidence="1 2">
    <name type="scientific">Celeribacter marinus</name>
    <dbReference type="NCBI Taxonomy" id="1397108"/>
    <lineage>
        <taxon>Bacteria</taxon>
        <taxon>Pseudomonadati</taxon>
        <taxon>Pseudomonadota</taxon>
        <taxon>Alphaproteobacteria</taxon>
        <taxon>Rhodobacterales</taxon>
        <taxon>Roseobacteraceae</taxon>
        <taxon>Celeribacter</taxon>
    </lineage>
</organism>
<evidence type="ECO:0000313" key="2">
    <source>
        <dbReference type="Proteomes" id="UP000064920"/>
    </source>
</evidence>
<dbReference type="AlphaFoldDB" id="A0A0P0A2U8"/>
<accession>A0A0P0A2U8</accession>
<keyword evidence="2" id="KW-1185">Reference proteome</keyword>
<reference evidence="1 2" key="1">
    <citation type="submission" date="2015-05" db="EMBL/GenBank/DDBJ databases">
        <authorList>
            <person name="Wang D.B."/>
            <person name="Wang M."/>
        </authorList>
    </citation>
    <scope>NUCLEOTIDE SEQUENCE [LARGE SCALE GENOMIC DNA]</scope>
    <source>
        <strain evidence="1 2">IMCC 12053</strain>
    </source>
</reference>
<dbReference type="Proteomes" id="UP000064920">
    <property type="component" value="Chromosome"/>
</dbReference>
<sequence>MKIRLSGTQDMRLWPKKIVQPRQTDLNCAHGNDSGAGKRKNAPTHVHVGAF</sequence>
<dbReference type="EMBL" id="CP012023">
    <property type="protein sequence ID" value="ALI54617.1"/>
    <property type="molecule type" value="Genomic_DNA"/>
</dbReference>
<evidence type="ECO:0000313" key="1">
    <source>
        <dbReference type="EMBL" id="ALI54617.1"/>
    </source>
</evidence>
<gene>
    <name evidence="1" type="ORF">IMCC12053_669</name>
</gene>
<dbReference type="KEGG" id="cmar:IMCC12053_669"/>
<dbReference type="PATRIC" id="fig|1397108.4.peg.694"/>
<proteinExistence type="predicted"/>
<name>A0A0P0A2U8_9RHOB</name>
<protein>
    <submittedName>
        <fullName evidence="1">Uncharacterized protein</fullName>
    </submittedName>
</protein>